<evidence type="ECO:0000256" key="6">
    <source>
        <dbReference type="SAM" id="MobiDB-lite"/>
    </source>
</evidence>
<dbReference type="STRING" id="1331196.A0A1B9IX37"/>
<feature type="chain" id="PRO_5008628944" description="Glucosidase 2 subunit beta" evidence="7">
    <location>
        <begin position="23"/>
        <end position="554"/>
    </location>
</feature>
<evidence type="ECO:0000256" key="4">
    <source>
        <dbReference type="ARBA" id="ARBA00023157"/>
    </source>
</evidence>
<keyword evidence="9" id="KW-0418">Kinase</keyword>
<name>A0A1B9IX37_9TREE</name>
<keyword evidence="3" id="KW-0256">Endoplasmic reticulum</keyword>
<evidence type="ECO:0000256" key="5">
    <source>
        <dbReference type="SAM" id="Coils"/>
    </source>
</evidence>
<feature type="coiled-coil region" evidence="5">
    <location>
        <begin position="382"/>
        <end position="416"/>
    </location>
</feature>
<feature type="compositionally biased region" description="Acidic residues" evidence="6">
    <location>
        <begin position="290"/>
        <end position="299"/>
    </location>
</feature>
<dbReference type="EMBL" id="KI669460">
    <property type="protein sequence ID" value="OCF60100.1"/>
    <property type="molecule type" value="Genomic_DNA"/>
</dbReference>
<dbReference type="AlphaFoldDB" id="A0A1B9IX37"/>
<feature type="signal peptide" evidence="7">
    <location>
        <begin position="1"/>
        <end position="22"/>
    </location>
</feature>
<feature type="region of interest" description="Disordered" evidence="6">
    <location>
        <begin position="274"/>
        <end position="299"/>
    </location>
</feature>
<dbReference type="InterPro" id="IPR036055">
    <property type="entry name" value="LDL_receptor-like_sf"/>
</dbReference>
<dbReference type="OrthoDB" id="28322at2759"/>
<dbReference type="GO" id="GO:0006491">
    <property type="term" value="P:N-glycan processing"/>
    <property type="evidence" value="ECO:0007669"/>
    <property type="project" value="TreeGrafter"/>
</dbReference>
<dbReference type="Pfam" id="PF13015">
    <property type="entry name" value="PRKCSH_1"/>
    <property type="match status" value="1"/>
</dbReference>
<keyword evidence="2 7" id="KW-0732">Signal</keyword>
<sequence>MRSVALFSLLTLLAYSASSVTAEQKPITPSSIRGLNPALYDKYEPNTAGTFQCLDGSRIIKYSAINDDYCDCPDGSDEPGTSACSNGVFWCKNEGHIPGQVLSSRVNDGICDPECCDGSDEWATGACAKKCAEIGKKFREEEEAIRKTRKTGAKIRGSYIKWAQGEKKRLETEVETMKKELREKEQEVERARVALEKTESKSKEELEKKKTSPLYQSLLTHRLTLTRLRSKTQRLQNELDTLHSILDELSKGYNPNYQDMAVKAAVVGYEELTGKAAAPSEEEKPQVEENKEDEEEIKDWELDELERKDLESLLWQSGLEDEADDDDEEEGGLLWKIDEYIPDSLYDSWESVRDTAIEWMIRLGLIGKKKASKTSVAEGPHVAAARDKHRGLSNELNKLKNAVTNTEDTLEKMDKEYGPQAEWKKLDGVCVDKVSGDYTYELCFFGKATQKSNKDGATNHMGTFSEWKTAAEQGSFEYYTKQLYKNGARCWNGPLRSVSVDLSCGTQNALLSISEPEKCEYRYKVTTPALCWPDEQDAGGSVKSEEEEKIKEEL</sequence>
<evidence type="ECO:0000256" key="2">
    <source>
        <dbReference type="ARBA" id="ARBA00022729"/>
    </source>
</evidence>
<feature type="domain" description="MRH" evidence="8">
    <location>
        <begin position="428"/>
        <end position="533"/>
    </location>
</feature>
<dbReference type="GO" id="GO:0017177">
    <property type="term" value="C:glucosidase II complex"/>
    <property type="evidence" value="ECO:0007669"/>
    <property type="project" value="TreeGrafter"/>
</dbReference>
<protein>
    <recommendedName>
        <fullName evidence="1">Glucosidase 2 subunit beta</fullName>
    </recommendedName>
</protein>
<accession>A0A1B9IX37</accession>
<dbReference type="Gene3D" id="2.70.130.10">
    <property type="entry name" value="Mannose-6-phosphate receptor binding domain"/>
    <property type="match status" value="1"/>
</dbReference>
<keyword evidence="4" id="KW-1015">Disulfide bond</keyword>
<feature type="compositionally biased region" description="Basic and acidic residues" evidence="6">
    <location>
        <begin position="543"/>
        <end position="554"/>
    </location>
</feature>
<organism evidence="9 10">
    <name type="scientific">Kwoniella mangroviensis CBS 10435</name>
    <dbReference type="NCBI Taxonomy" id="1331196"/>
    <lineage>
        <taxon>Eukaryota</taxon>
        <taxon>Fungi</taxon>
        <taxon>Dikarya</taxon>
        <taxon>Basidiomycota</taxon>
        <taxon>Agaricomycotina</taxon>
        <taxon>Tremellomycetes</taxon>
        <taxon>Tremellales</taxon>
        <taxon>Cryptococcaceae</taxon>
        <taxon>Kwoniella</taxon>
    </lineage>
</organism>
<dbReference type="CDD" id="cd00112">
    <property type="entry name" value="LDLa"/>
    <property type="match status" value="1"/>
</dbReference>
<evidence type="ECO:0000313" key="10">
    <source>
        <dbReference type="Proteomes" id="UP000092583"/>
    </source>
</evidence>
<dbReference type="PANTHER" id="PTHR12630">
    <property type="entry name" value="N-LINKED OLIGOSACCHARIDE PROCESSING"/>
    <property type="match status" value="1"/>
</dbReference>
<dbReference type="InterPro" id="IPR028146">
    <property type="entry name" value="PRKCSH_N"/>
</dbReference>
<dbReference type="InterPro" id="IPR036607">
    <property type="entry name" value="PRKCSH"/>
</dbReference>
<keyword evidence="9" id="KW-0808">Transferase</keyword>
<dbReference type="PROSITE" id="PS51914">
    <property type="entry name" value="MRH"/>
    <property type="match status" value="1"/>
</dbReference>
<dbReference type="PANTHER" id="PTHR12630:SF1">
    <property type="entry name" value="GLUCOSIDASE 2 SUBUNIT BETA"/>
    <property type="match status" value="1"/>
</dbReference>
<reference evidence="10" key="2">
    <citation type="submission" date="2013-12" db="EMBL/GenBank/DDBJ databases">
        <title>Evolution of pathogenesis and genome organization in the Tremellales.</title>
        <authorList>
            <person name="Cuomo C."/>
            <person name="Litvintseva A."/>
            <person name="Heitman J."/>
            <person name="Chen Y."/>
            <person name="Sun S."/>
            <person name="Springer D."/>
            <person name="Dromer F."/>
            <person name="Young S."/>
            <person name="Zeng Q."/>
            <person name="Chapman S."/>
            <person name="Gujja S."/>
            <person name="Saif S."/>
            <person name="Birren B."/>
        </authorList>
    </citation>
    <scope>NUCLEOTIDE SEQUENCE [LARGE SCALE GENOMIC DNA]</scope>
    <source>
        <strain evidence="10">CBS 10435</strain>
    </source>
</reference>
<feature type="coiled-coil region" evidence="5">
    <location>
        <begin position="160"/>
        <end position="208"/>
    </location>
</feature>
<dbReference type="SUPFAM" id="SSF57424">
    <property type="entry name" value="LDL receptor-like module"/>
    <property type="match status" value="1"/>
</dbReference>
<dbReference type="InterPro" id="IPR039794">
    <property type="entry name" value="Gtb1-like"/>
</dbReference>
<feature type="region of interest" description="Disordered" evidence="6">
    <location>
        <begin position="533"/>
        <end position="554"/>
    </location>
</feature>
<evidence type="ECO:0000256" key="1">
    <source>
        <dbReference type="ARBA" id="ARBA00022387"/>
    </source>
</evidence>
<evidence type="ECO:0000256" key="3">
    <source>
        <dbReference type="ARBA" id="ARBA00022824"/>
    </source>
</evidence>
<evidence type="ECO:0000313" key="9">
    <source>
        <dbReference type="EMBL" id="OCF60100.1"/>
    </source>
</evidence>
<proteinExistence type="predicted"/>
<dbReference type="InterPro" id="IPR044865">
    <property type="entry name" value="MRH_dom"/>
</dbReference>
<dbReference type="Proteomes" id="UP000092583">
    <property type="component" value="Unassembled WGS sequence"/>
</dbReference>
<dbReference type="SUPFAM" id="SSF50911">
    <property type="entry name" value="Mannose 6-phosphate receptor domain"/>
    <property type="match status" value="1"/>
</dbReference>
<dbReference type="InterPro" id="IPR002172">
    <property type="entry name" value="LDrepeatLR_classA_rpt"/>
</dbReference>
<keyword evidence="5" id="KW-0175">Coiled coil</keyword>
<dbReference type="Gene3D" id="4.10.400.10">
    <property type="entry name" value="Low-density Lipoprotein Receptor"/>
    <property type="match status" value="1"/>
</dbReference>
<dbReference type="Pfam" id="PF12999">
    <property type="entry name" value="PRKCSH-like"/>
    <property type="match status" value="1"/>
</dbReference>
<evidence type="ECO:0000256" key="7">
    <source>
        <dbReference type="SAM" id="SignalP"/>
    </source>
</evidence>
<evidence type="ECO:0000259" key="8">
    <source>
        <dbReference type="PROSITE" id="PS51914"/>
    </source>
</evidence>
<dbReference type="InterPro" id="IPR009011">
    <property type="entry name" value="Man6P_isomerase_rcpt-bd_dom_sf"/>
</dbReference>
<gene>
    <name evidence="9" type="ORF">L486_02776</name>
</gene>
<reference evidence="9 10" key="1">
    <citation type="submission" date="2013-07" db="EMBL/GenBank/DDBJ databases">
        <title>The Genome Sequence of Kwoniella mangroviensis CBS10435.</title>
        <authorList>
            <consortium name="The Broad Institute Genome Sequencing Platform"/>
            <person name="Cuomo C."/>
            <person name="Litvintseva A."/>
            <person name="Chen Y."/>
            <person name="Heitman J."/>
            <person name="Sun S."/>
            <person name="Springer D."/>
            <person name="Dromer F."/>
            <person name="Young S.K."/>
            <person name="Zeng Q."/>
            <person name="Gargeya S."/>
            <person name="Fitzgerald M."/>
            <person name="Abouelleil A."/>
            <person name="Alvarado L."/>
            <person name="Berlin A.M."/>
            <person name="Chapman S.B."/>
            <person name="Dewar J."/>
            <person name="Goldberg J."/>
            <person name="Griggs A."/>
            <person name="Gujja S."/>
            <person name="Hansen M."/>
            <person name="Howarth C."/>
            <person name="Imamovic A."/>
            <person name="Larimer J."/>
            <person name="McCowan C."/>
            <person name="Murphy C."/>
            <person name="Pearson M."/>
            <person name="Priest M."/>
            <person name="Roberts A."/>
            <person name="Saif S."/>
            <person name="Shea T."/>
            <person name="Sykes S."/>
            <person name="Wortman J."/>
            <person name="Nusbaum C."/>
            <person name="Birren B."/>
        </authorList>
    </citation>
    <scope>NUCLEOTIDE SEQUENCE [LARGE SCALE GENOMIC DNA]</scope>
    <source>
        <strain evidence="9 10">CBS 10435</strain>
    </source>
</reference>
<dbReference type="GO" id="GO:0016301">
    <property type="term" value="F:kinase activity"/>
    <property type="evidence" value="ECO:0007669"/>
    <property type="project" value="UniProtKB-KW"/>
</dbReference>
<keyword evidence="10" id="KW-1185">Reference proteome</keyword>